<evidence type="ECO:0000256" key="1">
    <source>
        <dbReference type="ARBA" id="ARBA00004141"/>
    </source>
</evidence>
<evidence type="ECO:0000313" key="9">
    <source>
        <dbReference type="Proteomes" id="UP000494163"/>
    </source>
</evidence>
<evidence type="ECO:0000256" key="5">
    <source>
        <dbReference type="SAM" id="MobiDB-lite"/>
    </source>
</evidence>
<organism evidence="8 9">
    <name type="scientific">Drosophila busckii</name>
    <name type="common">Fruit fly</name>
    <dbReference type="NCBI Taxonomy" id="30019"/>
    <lineage>
        <taxon>Eukaryota</taxon>
        <taxon>Metazoa</taxon>
        <taxon>Ecdysozoa</taxon>
        <taxon>Arthropoda</taxon>
        <taxon>Hexapoda</taxon>
        <taxon>Insecta</taxon>
        <taxon>Pterygota</taxon>
        <taxon>Neoptera</taxon>
        <taxon>Endopterygota</taxon>
        <taxon>Diptera</taxon>
        <taxon>Brachycera</taxon>
        <taxon>Muscomorpha</taxon>
        <taxon>Ephydroidea</taxon>
        <taxon>Drosophilidae</taxon>
        <taxon>Drosophila</taxon>
    </lineage>
</organism>
<dbReference type="GO" id="GO:0022857">
    <property type="term" value="F:transmembrane transporter activity"/>
    <property type="evidence" value="ECO:0007669"/>
    <property type="project" value="InterPro"/>
</dbReference>
<feature type="transmembrane region" description="Helical" evidence="6">
    <location>
        <begin position="335"/>
        <end position="352"/>
    </location>
</feature>
<evidence type="ECO:0000256" key="6">
    <source>
        <dbReference type="SAM" id="Phobius"/>
    </source>
</evidence>
<evidence type="ECO:0000256" key="3">
    <source>
        <dbReference type="ARBA" id="ARBA00022989"/>
    </source>
</evidence>
<dbReference type="PROSITE" id="PS00216">
    <property type="entry name" value="SUGAR_TRANSPORT_1"/>
    <property type="match status" value="2"/>
</dbReference>
<dbReference type="EMBL" id="CP012526">
    <property type="protein sequence ID" value="ALC45359.1"/>
    <property type="molecule type" value="Genomic_DNA"/>
</dbReference>
<feature type="region of interest" description="Disordered" evidence="5">
    <location>
        <begin position="531"/>
        <end position="555"/>
    </location>
</feature>
<dbReference type="InterPro" id="IPR005828">
    <property type="entry name" value="MFS_sugar_transport-like"/>
</dbReference>
<feature type="transmembrane region" description="Helical" evidence="6">
    <location>
        <begin position="397"/>
        <end position="415"/>
    </location>
</feature>
<feature type="transmembrane region" description="Helical" evidence="6">
    <location>
        <begin position="186"/>
        <end position="207"/>
    </location>
</feature>
<dbReference type="Proteomes" id="UP000494163">
    <property type="component" value="Chromosome 3R"/>
</dbReference>
<feature type="transmembrane region" description="Helical" evidence="6">
    <location>
        <begin position="421"/>
        <end position="440"/>
    </location>
</feature>
<feature type="domain" description="Major facilitator superfamily (MFS) profile" evidence="7">
    <location>
        <begin position="24"/>
        <end position="505"/>
    </location>
</feature>
<gene>
    <name evidence="8" type="ORF">Dbus_chr3Rg109</name>
</gene>
<dbReference type="InterPro" id="IPR036259">
    <property type="entry name" value="MFS_trans_sf"/>
</dbReference>
<dbReference type="Gene3D" id="1.20.1250.20">
    <property type="entry name" value="MFS general substrate transporter like domains"/>
    <property type="match status" value="1"/>
</dbReference>
<feature type="transmembrane region" description="Helical" evidence="6">
    <location>
        <begin position="219"/>
        <end position="241"/>
    </location>
</feature>
<reference evidence="8 9" key="1">
    <citation type="submission" date="2015-08" db="EMBL/GenBank/DDBJ databases">
        <title>Ancestral chromatin configuration constrains chromatin evolution on differentiating sex chromosomes in Drosophila.</title>
        <authorList>
            <person name="Zhou Q."/>
            <person name="Bachtrog D."/>
        </authorList>
    </citation>
    <scope>NUCLEOTIDE SEQUENCE [LARGE SCALE GENOMIC DNA]</scope>
    <source>
        <tissue evidence="8">Whole larvae</tissue>
    </source>
</reference>
<evidence type="ECO:0000256" key="4">
    <source>
        <dbReference type="ARBA" id="ARBA00023136"/>
    </source>
</evidence>
<dbReference type="STRING" id="30019.A0A0M3QX72"/>
<feature type="transmembrane region" description="Helical" evidence="6">
    <location>
        <begin position="452"/>
        <end position="474"/>
    </location>
</feature>
<dbReference type="PANTHER" id="PTHR24064">
    <property type="entry name" value="SOLUTE CARRIER FAMILY 22 MEMBER"/>
    <property type="match status" value="1"/>
</dbReference>
<dbReference type="SUPFAM" id="SSF103473">
    <property type="entry name" value="MFS general substrate transporter"/>
    <property type="match status" value="1"/>
</dbReference>
<keyword evidence="2 6" id="KW-0812">Transmembrane</keyword>
<dbReference type="InterPro" id="IPR005829">
    <property type="entry name" value="Sugar_transporter_CS"/>
</dbReference>
<comment type="subcellular location">
    <subcellularLocation>
        <location evidence="1">Membrane</location>
        <topology evidence="1">Multi-pass membrane protein</topology>
    </subcellularLocation>
</comment>
<dbReference type="PROSITE" id="PS50850">
    <property type="entry name" value="MFS"/>
    <property type="match status" value="1"/>
</dbReference>
<keyword evidence="9" id="KW-1185">Reference proteome</keyword>
<keyword evidence="4 6" id="KW-0472">Membrane</keyword>
<feature type="transmembrane region" description="Helical" evidence="6">
    <location>
        <begin position="25"/>
        <end position="48"/>
    </location>
</feature>
<dbReference type="AlphaFoldDB" id="A0A0M3QX72"/>
<protein>
    <submittedName>
        <fullName evidence="8">CG6126</fullName>
    </submittedName>
</protein>
<proteinExistence type="predicted"/>
<feature type="transmembrane region" description="Helical" evidence="6">
    <location>
        <begin position="480"/>
        <end position="500"/>
    </location>
</feature>
<dbReference type="CDD" id="cd17317">
    <property type="entry name" value="MFS_SLC22"/>
    <property type="match status" value="1"/>
</dbReference>
<evidence type="ECO:0000313" key="8">
    <source>
        <dbReference type="EMBL" id="ALC45359.1"/>
    </source>
</evidence>
<feature type="transmembrane region" description="Helical" evidence="6">
    <location>
        <begin position="129"/>
        <end position="149"/>
    </location>
</feature>
<dbReference type="Pfam" id="PF00083">
    <property type="entry name" value="Sugar_tr"/>
    <property type="match status" value="1"/>
</dbReference>
<dbReference type="OMA" id="FLGHWWW"/>
<feature type="transmembrane region" description="Helical" evidence="6">
    <location>
        <begin position="364"/>
        <end position="385"/>
    </location>
</feature>
<accession>A0A0M3QX72</accession>
<evidence type="ECO:0000256" key="2">
    <source>
        <dbReference type="ARBA" id="ARBA00022692"/>
    </source>
</evidence>
<dbReference type="InterPro" id="IPR020846">
    <property type="entry name" value="MFS_dom"/>
</dbReference>
<name>A0A0M3QX72_DROBS</name>
<dbReference type="OrthoDB" id="5141738at2759"/>
<keyword evidence="3 6" id="KW-1133">Transmembrane helix</keyword>
<dbReference type="GO" id="GO:0016020">
    <property type="term" value="C:membrane"/>
    <property type="evidence" value="ECO:0007669"/>
    <property type="project" value="UniProtKB-SubCell"/>
</dbReference>
<sequence length="555" mass="60567">MAVDYVLEELMGKLGEFGKYQFAQFFLQVLSALTAGMHMLSLVTVAAVPDHRCFIPGVDNSSHSQPPWNSSAILQAIPLNPTGELDSCHMYNITAGDQSVIPCEKYVYDTTYYKTSRTMDWNFVCDRRWMGAIIQTVFMLGTFTGAVTLGGLADKVGRKTVFCWSALLQLFVGVGVAFIPEYFSVMATRFVLGIVGSAGAYICGFVLTMELVGPTKRTVCGITFQAVFAGGIMLVAGWGAIVKDRTMLQVVYGLHGLLFVGHWWLMDESPRWLWAQGRPAEAVDIVAKGLRINGSGQAVDKDYYVQKAKQQAAVEEKSSAGLSDLFRTPNLRMKTLNVCLCWFANSIVYYGLSLSAGKLYGNPYLILFLLGLVEFPTYVAIVFVLDRLGRRSITSTLMLGGGLCCIVAAFIAQGSTLSTSIVMLGKLLIAGSFAVIYNYSAELFPTVVRNSAMGLGSMCARLSGALTPLITLLGDSFDPKIPAVLFGVVALVSGFWVMFLPETMNKPMPESIEDGENFGKGDTWFTQCAGGKQRHDSVYPDDPEQMVPLKTMQSK</sequence>
<evidence type="ECO:0000259" key="7">
    <source>
        <dbReference type="PROSITE" id="PS50850"/>
    </source>
</evidence>
<feature type="transmembrane region" description="Helical" evidence="6">
    <location>
        <begin position="161"/>
        <end position="180"/>
    </location>
</feature>